<protein>
    <submittedName>
        <fullName evidence="2">Uncharacterized protein</fullName>
    </submittedName>
</protein>
<proteinExistence type="predicted"/>
<accession>A0AC58MPK8</accession>
<gene>
    <name evidence="2" type="primary">LOC141423459</name>
</gene>
<evidence type="ECO:0000313" key="1">
    <source>
        <dbReference type="Proteomes" id="UP001732720"/>
    </source>
</evidence>
<dbReference type="Proteomes" id="UP001732720">
    <property type="component" value="Chromosome 5"/>
</dbReference>
<keyword evidence="1" id="KW-1185">Reference proteome</keyword>
<name>A0AC58MPK8_CASCN</name>
<dbReference type="RefSeq" id="XP_073931338.1">
    <property type="nucleotide sequence ID" value="XM_074075237.1"/>
</dbReference>
<organism evidence="1 2">
    <name type="scientific">Castor canadensis</name>
    <name type="common">American beaver</name>
    <dbReference type="NCBI Taxonomy" id="51338"/>
    <lineage>
        <taxon>Eukaryota</taxon>
        <taxon>Metazoa</taxon>
        <taxon>Chordata</taxon>
        <taxon>Craniata</taxon>
        <taxon>Vertebrata</taxon>
        <taxon>Euteleostomi</taxon>
        <taxon>Mammalia</taxon>
        <taxon>Eutheria</taxon>
        <taxon>Euarchontoglires</taxon>
        <taxon>Glires</taxon>
        <taxon>Rodentia</taxon>
        <taxon>Castorimorpha</taxon>
        <taxon>Castoridae</taxon>
        <taxon>Castor</taxon>
    </lineage>
</organism>
<sequence length="345" mass="35849">MPRTASRLREAAAAPGARGARHPPLRRSLSTRSRGALPRVLQITFKGAGRTAGAGPSSGKTLANRNSELAADAEPWSGGKVGRLGGASAGVPPASPPAGSPGTTAEAGLPERARTRSRGAAGASSDREEQCRSKPIPTYRTSPPRWPPAPRLRGGGLTAPAARDPRLSLPSRPRRSSGTVTTEVGGALPPSDGSHRDRLESSGARWWPCAPRKGHFGPSHRPPETLVGPERPAGFRWLPSRRHPVVGTSAAPPPPRYQALAGSSPLGRSRSCHPRVPLGEGWKRPAGSNGAGGAAHSPAPASPAPASLRHCSQQRKHVTVPAKTLNVIDPWPIGCHLPQGVLPHN</sequence>
<reference evidence="2" key="1">
    <citation type="submission" date="2025-08" db="UniProtKB">
        <authorList>
            <consortium name="RefSeq"/>
        </authorList>
    </citation>
    <scope>IDENTIFICATION</scope>
</reference>
<evidence type="ECO:0000313" key="2">
    <source>
        <dbReference type="RefSeq" id="XP_073931338.1"/>
    </source>
</evidence>